<dbReference type="SMART" id="SM00852">
    <property type="entry name" value="MoCF_biosynth"/>
    <property type="match status" value="1"/>
</dbReference>
<dbReference type="Gene3D" id="3.40.980.10">
    <property type="entry name" value="MoaB/Mog-like domain"/>
    <property type="match status" value="1"/>
</dbReference>
<gene>
    <name evidence="3" type="ORF">QJ522_09925</name>
</gene>
<dbReference type="Gene3D" id="3.90.950.20">
    <property type="entry name" value="CinA-like"/>
    <property type="match status" value="1"/>
</dbReference>
<dbReference type="PANTHER" id="PTHR13939">
    <property type="entry name" value="NICOTINAMIDE-NUCLEOTIDE AMIDOHYDROLASE PNCC"/>
    <property type="match status" value="1"/>
</dbReference>
<reference evidence="3" key="1">
    <citation type="submission" date="2023-05" db="EMBL/GenBank/DDBJ databases">
        <title>Anaerotaeda fermentans gen. nov., sp. nov., a novel anaerobic planctomycete of the new family within the order Sedimentisphaerales isolated from Taman Peninsula, Russia.</title>
        <authorList>
            <person name="Khomyakova M.A."/>
            <person name="Merkel A.Y."/>
            <person name="Slobodkin A.I."/>
        </authorList>
    </citation>
    <scope>NUCLEOTIDE SEQUENCE</scope>
    <source>
        <strain evidence="3">M17dextr</strain>
    </source>
</reference>
<dbReference type="InterPro" id="IPR036653">
    <property type="entry name" value="CinA-like_C"/>
</dbReference>
<dbReference type="InterPro" id="IPR036425">
    <property type="entry name" value="MoaB/Mog-like_dom_sf"/>
</dbReference>
<dbReference type="Pfam" id="PF02464">
    <property type="entry name" value="CinA"/>
    <property type="match status" value="1"/>
</dbReference>
<dbReference type="CDD" id="cd00885">
    <property type="entry name" value="cinA"/>
    <property type="match status" value="1"/>
</dbReference>
<proteinExistence type="predicted"/>
<feature type="chain" id="PRO_5043599711" evidence="1">
    <location>
        <begin position="28"/>
        <end position="446"/>
    </location>
</feature>
<dbReference type="InterPro" id="IPR001453">
    <property type="entry name" value="MoaB/Mog_dom"/>
</dbReference>
<accession>A0AAW6U0M9</accession>
<sequence>MTRTETVRQLVMSMLAAWMGLTGTAGAEVSPSEAPSESVRYMIVVTGGELLAGAYADGHTHFLTRTLYPLGLHCVGSMCVDDTRADIQAALRFATDRAALVIVTGGLGPTDNDVTREAISEFTGTPLREHPELLEAMARRFRVPPDQLRTNLRRQIRTPVSGSYLPNPAGTAVGLVFESDQGAIVALPGPPGELQAIVHSELVPYLARRFGTRLPGRSLMLRFVGLGQSEIDHRIKERMTLDADIIVGSQFEGGRVDFTFTLPDDTPREKQRLDDLKQKIVGIFGESIYAADETSLERHVVNLLRARGATMAMAEIGSGGMVAAALTGADGTGEVVLGAYVAPTMERLHHLLDVHDANWAENASGGEAVPQLATAAARAAESGWAVAVGPLRDDGTVEVAFRRPSGAVESERIALRRYPDGHRDTRFVTTLLDRLRRKLALVAERS</sequence>
<protein>
    <submittedName>
        <fullName evidence="3">Molybdopterin-binding protein</fullName>
    </submittedName>
</protein>
<keyword evidence="1" id="KW-0732">Signal</keyword>
<dbReference type="EMBL" id="JASCXX010000010">
    <property type="protein sequence ID" value="MDI6449358.1"/>
    <property type="molecule type" value="Genomic_DNA"/>
</dbReference>
<name>A0AAW6U0M9_9BACT</name>
<evidence type="ECO:0000313" key="4">
    <source>
        <dbReference type="Proteomes" id="UP001431776"/>
    </source>
</evidence>
<dbReference type="InterPro" id="IPR008136">
    <property type="entry name" value="CinA_C"/>
</dbReference>
<dbReference type="Proteomes" id="UP001431776">
    <property type="component" value="Unassembled WGS sequence"/>
</dbReference>
<dbReference type="RefSeq" id="WP_349244766.1">
    <property type="nucleotide sequence ID" value="NZ_JASCXX010000010.1"/>
</dbReference>
<evidence type="ECO:0000256" key="1">
    <source>
        <dbReference type="SAM" id="SignalP"/>
    </source>
</evidence>
<feature type="domain" description="MoaB/Mog" evidence="2">
    <location>
        <begin position="42"/>
        <end position="209"/>
    </location>
</feature>
<evidence type="ECO:0000259" key="2">
    <source>
        <dbReference type="SMART" id="SM00852"/>
    </source>
</evidence>
<dbReference type="Pfam" id="PF00994">
    <property type="entry name" value="MoCF_biosynth"/>
    <property type="match status" value="1"/>
</dbReference>
<dbReference type="SUPFAM" id="SSF142433">
    <property type="entry name" value="CinA-like"/>
    <property type="match status" value="1"/>
</dbReference>
<evidence type="ECO:0000313" key="3">
    <source>
        <dbReference type="EMBL" id="MDI6449358.1"/>
    </source>
</evidence>
<dbReference type="InterPro" id="IPR050101">
    <property type="entry name" value="CinA"/>
</dbReference>
<dbReference type="SUPFAM" id="SSF53218">
    <property type="entry name" value="Molybdenum cofactor biosynthesis proteins"/>
    <property type="match status" value="1"/>
</dbReference>
<feature type="signal peptide" evidence="1">
    <location>
        <begin position="1"/>
        <end position="27"/>
    </location>
</feature>
<dbReference type="AlphaFoldDB" id="A0AAW6U0M9"/>
<keyword evidence="4" id="KW-1185">Reference proteome</keyword>
<comment type="caution">
    <text evidence="3">The sequence shown here is derived from an EMBL/GenBank/DDBJ whole genome shotgun (WGS) entry which is preliminary data.</text>
</comment>
<dbReference type="PANTHER" id="PTHR13939:SF0">
    <property type="entry name" value="NMN AMIDOHYDROLASE-LIKE PROTEIN YFAY"/>
    <property type="match status" value="1"/>
</dbReference>
<organism evidence="3 4">
    <name type="scientific">Anaerobaca lacustris</name>
    <dbReference type="NCBI Taxonomy" id="3044600"/>
    <lineage>
        <taxon>Bacteria</taxon>
        <taxon>Pseudomonadati</taxon>
        <taxon>Planctomycetota</taxon>
        <taxon>Phycisphaerae</taxon>
        <taxon>Sedimentisphaerales</taxon>
        <taxon>Anaerobacaceae</taxon>
        <taxon>Anaerobaca</taxon>
    </lineage>
</organism>